<dbReference type="PANTHER" id="PTHR14918">
    <property type="entry name" value="KICSTOR COMPLEX PROTEIN SZT2"/>
    <property type="match status" value="1"/>
</dbReference>
<proteinExistence type="predicted"/>
<sequence length="2351" mass="252977">MEHLQHVALNVESVLVRDVSLSLSASSSSAYASRPSGPGVGAPQFVIDFSPPSHAHLVFPWDPRGAAMGDYDVLSPLLVIKARLAQGFHIQSVTYQPPANAPGPAVGVGGAKADKNVGTGRGGAGGSAASAAGSSGSAGRISYRIIVLAYNEFTLDLIKQTGGATGRSGGAVGAGTASVSGVATPASSAGGAGGGGNAAAVAAAVAKIGSNAANVGPRGDVAAFNDFLKALVDQDLVHKVVTEVAVKVARGGGGSTAQQAAAVGSGSSSAAASSSRENFGTYVQLVESLLKTHASAWMDEHHVHVAAAEHEVAYELKKWANMEVGGGAWFVRLIPVSVYATSSSNGGGAALGFKSGDQQQQPHQDTAAMHSVFTNGGGLPGIMTGPLQFHGTISLVAGPNLYLNQSLLKHRQYVYTVSPELLTRMTQLTIQHHTGQGYVVVHASADMVVLAKGALQCFVSFKDQQQLVIDNFQMPGDADIAVAESRDLTEKLSAMYTIDCLLRSTVPEDDPLFSLTHVLTHSKMTIMGTTLAIHVPVLSFSRTYKRHLAASCAALECQFDHENVHLAIHEHHGFAAPITNFDCLVYVASTVLIFFVPRDTKVPYTIVYECLVDKMIYYMWDTVPLIPHTRARAGQAVQSALVSTFYYTGYHVQTQDIEAILNQCAWPALVECVYSLSHQLHPRDVSMCIEALHEVSASVDVTRLMLVFDLLRQAQPATSQSAAGASGKVPLSSSTSSLLTGSTRALDSMGSTGSMMDAAKLIEDTVTRFDRELNKMMRVIPDSTYFNLVQPYYFCALAFMQPDCVPRRVTSLPTAPSPPFNSLADVSSKLSIQQQHQLVLPFNLELHFCYFSLERDAPALTSIIDAHTAELQAFIRSTIARLLLRLSPVTVERLRLVLSDLGVLPRHVLPLTLLKPAPIDMVLKELQNAQSMYGRYHGVRLDNLFYLVPKRDGGKCADGFLDEVVGASGKPSFLVGGGGGNSGGASASKASSILDVDVSDLEGLGISLPSTTMPMGKDLGSQSPLSQVPSAEISPTVGQDEQEPFEPMDEWIIFTAESGSIVLYTANQDVVQQFQEVAVAIAHRVNTRMLLSELRDTHTASKYLIMPDSPEPREPTARDSSPVSGTSMSMGVPTTASSTSLAAAAAAAASAGGNVRKGRMAIGQFACPVQFSYSFPLHWRLKPQVALNSVAASLNSLAPRRPSDDVYYMHLSETSVGSSGGCGTGGEGSIRGGGGGGGSASMSVSMSVSMNPLPDASATSPSTPNVSHRKLVLNLHGLVPPTRDFTNEVTSIVSARLGNVILQHVATHLSRSTVSLSRLTKADVDFLLPITRGPRVTRFLPMSTPCGSLASLSPKYLMFLRQSMMQFTTLLGGIDVVQALSQHLQIRYDVHSDVFPTPPMLTPAPTSTSTAVTPTSTATTTFTPGSPLMGQALPVSAMATNTDVIGPGELAFLYCSVSSRNLTPAEVSIGQGVACVCVYLARDGQVLFRPPSDAASTAGLQWMVELWTHGSIQVDALMDHVRLAHEQAVLDVMIDDAVLSGQWERIATELAATGTECHHPCLHYREFPTRLARWKIESLFEHVRKSAPAGFAPFVVQDQSQHRQAVSRIVASVTPSTPSDDRGFYSAHTHCFKADKVTRVSVVRQTLLLVQVMQGSIKVIGWDVKAATFSTFAAKVLEYLDQYAQHVQRVNTITMAKLGFADREVQSFPVLQTVCTRGLADSAGVCRSKLGVGRAMPAAIGDVVVIADSVPTSPARGSFRPSPVPGKEPNSSNKVVDDNDDERPDSLDARLSIPEQHVLAYEAFLAAYNRSRERGESLCLLYERWRQRHQRNVSQGSSASFAPTLSPSAPTSAPAKLSSTTALAPNPKPSPSAPATSTVSDSDLKSVLRFARLIHWCRTPVLFHCRVLDQFSFQPNATSRPEEARTFFAQLIPEMLQYYCQYLSTLGLVLISQQHEKDEFVVAPNVTVPTDRVYLQKSFQGGVLLVEVAVKQVFLAVNLFTVNRRYGPHQQRLPSPGFNLPDYSRQSFRLFTEECSKFKNLIHVNSFLFDYHVRKMRLLILDSVNTVFAVIDILRALLHHFPPAGYSKCRLFHGTVAEPNSQLVSYLFSHPVRFKLGLMAQSNAFFISWTGADVALVAPVSNAANSNEYVAVLRQVPAGIEYYCLETPPAPAPPPAVVARSHSTASAASVAHHYFPHVQADAQSMIRSLLTRAEVDHARDQKWRSLLDDDHRGDTRTWLATAREFFCVSLVALDPAVHTLLSVPGDWNAIALTLESEWPYGVRQLTSDASGPPLLMFLNPNDTAMYLLSLHPPHVNVVIRDEREHAVGAIVELFVRALCQSIWRCLHGALS</sequence>
<feature type="compositionally biased region" description="Gly residues" evidence="1">
    <location>
        <begin position="1218"/>
        <end position="1239"/>
    </location>
</feature>
<feature type="compositionally biased region" description="Low complexity" evidence="1">
    <location>
        <begin position="1837"/>
        <end position="1865"/>
    </location>
</feature>
<feature type="region of interest" description="Disordered" evidence="1">
    <location>
        <begin position="1753"/>
        <end position="1789"/>
    </location>
</feature>
<dbReference type="EMBL" id="MCFL01000047">
    <property type="protein sequence ID" value="ORZ32380.1"/>
    <property type="molecule type" value="Genomic_DNA"/>
</dbReference>
<feature type="region of interest" description="Disordered" evidence="1">
    <location>
        <begin position="1105"/>
        <end position="1134"/>
    </location>
</feature>
<feature type="region of interest" description="Disordered" evidence="1">
    <location>
        <begin position="1216"/>
        <end position="1265"/>
    </location>
</feature>
<dbReference type="PANTHER" id="PTHR14918:SF3">
    <property type="entry name" value="KICSTOR COMPLEX PROTEIN SZT2"/>
    <property type="match status" value="1"/>
</dbReference>
<feature type="compositionally biased region" description="Low complexity" evidence="1">
    <location>
        <begin position="1240"/>
        <end position="1250"/>
    </location>
</feature>
<feature type="compositionally biased region" description="Polar residues" evidence="1">
    <location>
        <begin position="1020"/>
        <end position="1029"/>
    </location>
</feature>
<evidence type="ECO:0000256" key="1">
    <source>
        <dbReference type="SAM" id="MobiDB-lite"/>
    </source>
</evidence>
<keyword evidence="3" id="KW-1185">Reference proteome</keyword>
<dbReference type="Proteomes" id="UP000193411">
    <property type="component" value="Unassembled WGS sequence"/>
</dbReference>
<name>A0A1Y2HCQ1_9FUNG</name>
<reference evidence="2 3" key="1">
    <citation type="submission" date="2016-07" db="EMBL/GenBank/DDBJ databases">
        <title>Pervasive Adenine N6-methylation of Active Genes in Fungi.</title>
        <authorList>
            <consortium name="DOE Joint Genome Institute"/>
            <person name="Mondo S.J."/>
            <person name="Dannebaum R.O."/>
            <person name="Kuo R.C."/>
            <person name="Labutti K."/>
            <person name="Haridas S."/>
            <person name="Kuo A."/>
            <person name="Salamov A."/>
            <person name="Ahrendt S.R."/>
            <person name="Lipzen A."/>
            <person name="Sullivan W."/>
            <person name="Andreopoulos W.B."/>
            <person name="Clum A."/>
            <person name="Lindquist E."/>
            <person name="Daum C."/>
            <person name="Ramamoorthy G.K."/>
            <person name="Gryganskyi A."/>
            <person name="Culley D."/>
            <person name="Magnuson J.K."/>
            <person name="James T.Y."/>
            <person name="O'Malley M.A."/>
            <person name="Stajich J.E."/>
            <person name="Spatafora J.W."/>
            <person name="Visel A."/>
            <person name="Grigoriev I.V."/>
        </authorList>
    </citation>
    <scope>NUCLEOTIDE SEQUENCE [LARGE SCALE GENOMIC DNA]</scope>
    <source>
        <strain evidence="2 3">PL171</strain>
    </source>
</reference>
<evidence type="ECO:0000313" key="3">
    <source>
        <dbReference type="Proteomes" id="UP000193411"/>
    </source>
</evidence>
<protein>
    <submittedName>
        <fullName evidence="2">Uncharacterized protein</fullName>
    </submittedName>
</protein>
<evidence type="ECO:0000313" key="2">
    <source>
        <dbReference type="EMBL" id="ORZ32380.1"/>
    </source>
</evidence>
<organism evidence="2 3">
    <name type="scientific">Catenaria anguillulae PL171</name>
    <dbReference type="NCBI Taxonomy" id="765915"/>
    <lineage>
        <taxon>Eukaryota</taxon>
        <taxon>Fungi</taxon>
        <taxon>Fungi incertae sedis</taxon>
        <taxon>Blastocladiomycota</taxon>
        <taxon>Blastocladiomycetes</taxon>
        <taxon>Blastocladiales</taxon>
        <taxon>Catenariaceae</taxon>
        <taxon>Catenaria</taxon>
    </lineage>
</organism>
<feature type="compositionally biased region" description="Polar residues" evidence="1">
    <location>
        <begin position="1118"/>
        <end position="1129"/>
    </location>
</feature>
<dbReference type="InterPro" id="IPR033228">
    <property type="entry name" value="SZT2"/>
</dbReference>
<dbReference type="GO" id="GO:0005777">
    <property type="term" value="C:peroxisome"/>
    <property type="evidence" value="ECO:0007669"/>
    <property type="project" value="InterPro"/>
</dbReference>
<feature type="region of interest" description="Disordered" evidence="1">
    <location>
        <begin position="1019"/>
        <end position="1042"/>
    </location>
</feature>
<dbReference type="STRING" id="765915.A0A1Y2HCQ1"/>
<dbReference type="OrthoDB" id="43547at2759"/>
<accession>A0A1Y2HCQ1</accession>
<gene>
    <name evidence="2" type="ORF">BCR44DRAFT_1440372</name>
</gene>
<feature type="region of interest" description="Disordered" evidence="1">
    <location>
        <begin position="1835"/>
        <end position="1879"/>
    </location>
</feature>
<comment type="caution">
    <text evidence="2">The sequence shown here is derived from an EMBL/GenBank/DDBJ whole genome shotgun (WGS) entry which is preliminary data.</text>
</comment>